<evidence type="ECO:0000313" key="1">
    <source>
        <dbReference type="EMBL" id="MBS5413793.1"/>
    </source>
</evidence>
<sequence length="71" mass="8033">MEKVGFNHSIEVDTKDEELFEEITEDIAEEMYAGCDDGTDMALRKFKEAFGEANVKFIKDTSGTVVEYEAD</sequence>
<name>A0A943E1L8_BACT4</name>
<evidence type="ECO:0000313" key="2">
    <source>
        <dbReference type="Proteomes" id="UP000782901"/>
    </source>
</evidence>
<protein>
    <submittedName>
        <fullName evidence="1">Uncharacterized protein</fullName>
    </submittedName>
</protein>
<comment type="caution">
    <text evidence="1">The sequence shown here is derived from an EMBL/GenBank/DDBJ whole genome shotgun (WGS) entry which is preliminary data.</text>
</comment>
<dbReference type="EMBL" id="JAGZEE010000111">
    <property type="protein sequence ID" value="MBS5413793.1"/>
    <property type="molecule type" value="Genomic_DNA"/>
</dbReference>
<organism evidence="1 2">
    <name type="scientific">Bacteroides thetaiotaomicron</name>
    <dbReference type="NCBI Taxonomy" id="818"/>
    <lineage>
        <taxon>Bacteria</taxon>
        <taxon>Pseudomonadati</taxon>
        <taxon>Bacteroidota</taxon>
        <taxon>Bacteroidia</taxon>
        <taxon>Bacteroidales</taxon>
        <taxon>Bacteroidaceae</taxon>
        <taxon>Bacteroides</taxon>
    </lineage>
</organism>
<reference evidence="1" key="1">
    <citation type="submission" date="2021-02" db="EMBL/GenBank/DDBJ databases">
        <title>Infant gut strain persistence is associated with maternal origin, phylogeny, and functional potential including surface adhesion and iron acquisition.</title>
        <authorList>
            <person name="Lou Y.C."/>
        </authorList>
    </citation>
    <scope>NUCLEOTIDE SEQUENCE</scope>
    <source>
        <strain evidence="1">L3_082_243G1_dasL3_082_243G1_maxbin2.maxbin.015s ta_sub</strain>
    </source>
</reference>
<gene>
    <name evidence="1" type="ORF">KHY35_24345</name>
</gene>
<proteinExistence type="predicted"/>
<dbReference type="Proteomes" id="UP000782901">
    <property type="component" value="Unassembled WGS sequence"/>
</dbReference>
<dbReference type="AlphaFoldDB" id="A0A943E1L8"/>
<accession>A0A943E1L8</accession>